<organism evidence="2 3">
    <name type="scientific">Nocardiopsis metallicus</name>
    <dbReference type="NCBI Taxonomy" id="179819"/>
    <lineage>
        <taxon>Bacteria</taxon>
        <taxon>Bacillati</taxon>
        <taxon>Actinomycetota</taxon>
        <taxon>Actinomycetes</taxon>
        <taxon>Streptosporangiales</taxon>
        <taxon>Nocardiopsidaceae</taxon>
        <taxon>Nocardiopsis</taxon>
    </lineage>
</organism>
<reference evidence="2 3" key="1">
    <citation type="submission" date="2020-08" db="EMBL/GenBank/DDBJ databases">
        <title>Sequencing the genomes of 1000 actinobacteria strains.</title>
        <authorList>
            <person name="Klenk H.-P."/>
        </authorList>
    </citation>
    <scope>NUCLEOTIDE SEQUENCE [LARGE SCALE GENOMIC DNA]</scope>
    <source>
        <strain evidence="2 3">DSM 44598</strain>
    </source>
</reference>
<dbReference type="AlphaFoldDB" id="A0A840W7W0"/>
<dbReference type="InterPro" id="IPR010610">
    <property type="entry name" value="EryCIII-like_C"/>
</dbReference>
<dbReference type="Pfam" id="PF06722">
    <property type="entry name" value="EryCIII-like_C"/>
    <property type="match status" value="1"/>
</dbReference>
<gene>
    <name evidence="2" type="ORF">HNR07_000298</name>
</gene>
<keyword evidence="2" id="KW-0808">Transferase</keyword>
<evidence type="ECO:0000259" key="1">
    <source>
        <dbReference type="Pfam" id="PF06722"/>
    </source>
</evidence>
<dbReference type="Proteomes" id="UP000579647">
    <property type="component" value="Unassembled WGS sequence"/>
</dbReference>
<dbReference type="PANTHER" id="PTHR48050">
    <property type="entry name" value="STEROL 3-BETA-GLUCOSYLTRANSFERASE"/>
    <property type="match status" value="1"/>
</dbReference>
<evidence type="ECO:0000313" key="2">
    <source>
        <dbReference type="EMBL" id="MBB5489161.1"/>
    </source>
</evidence>
<accession>A0A840W7W0</accession>
<name>A0A840W7W0_9ACTN</name>
<dbReference type="EMBL" id="JACHDO010000001">
    <property type="protein sequence ID" value="MBB5489161.1"/>
    <property type="molecule type" value="Genomic_DNA"/>
</dbReference>
<dbReference type="SUPFAM" id="SSF53756">
    <property type="entry name" value="UDP-Glycosyltransferase/glycogen phosphorylase"/>
    <property type="match status" value="1"/>
</dbReference>
<keyword evidence="3" id="KW-1185">Reference proteome</keyword>
<feature type="domain" description="Erythromycin biosynthesis protein CIII-like C-terminal" evidence="1">
    <location>
        <begin position="268"/>
        <end position="391"/>
    </location>
</feature>
<comment type="caution">
    <text evidence="2">The sequence shown here is derived from an EMBL/GenBank/DDBJ whole genome shotgun (WGS) entry which is preliminary data.</text>
</comment>
<dbReference type="PANTHER" id="PTHR48050:SF13">
    <property type="entry name" value="STEROL 3-BETA-GLUCOSYLTRANSFERASE UGT80A2"/>
    <property type="match status" value="1"/>
</dbReference>
<protein>
    <submittedName>
        <fullName evidence="2">UDP:flavonoid glycosyltransferase YjiC (YdhE family)</fullName>
    </submittedName>
</protein>
<dbReference type="RefSeq" id="WP_184360923.1">
    <property type="nucleotide sequence ID" value="NZ_BAAAKM010000039.1"/>
</dbReference>
<dbReference type="Gene3D" id="3.40.50.2000">
    <property type="entry name" value="Glycogen Phosphorylase B"/>
    <property type="match status" value="2"/>
</dbReference>
<proteinExistence type="predicted"/>
<evidence type="ECO:0000313" key="3">
    <source>
        <dbReference type="Proteomes" id="UP000579647"/>
    </source>
</evidence>
<sequence length="413" mass="45710">MSTILFAPETFNLAETTRAIEVARQLRNRHECVFAGYSERYAGLVEEAGFEYHPLFPELTDAQADQLIRFDQGRSVSHPFTEELVRARVESELELNTLLRPAATVIGTTLSQLISARVSGVPLVYVKPFAYSWPHLRQARSIPLFKRAGCLSGVVNAGAALLLREAARYTTFKPRGFARVAREYGVVLPRRTVEALDGDLNLVASISGYLRPYRLPPNYRWVGPVYARLDQEIPATVFRLVKKARKADRQVVYCAMGSSANREIVLRVLHELSRLPVTVIAPVARYLEPGDQLGPHVHVFDLLPAHKLGDLIDASVIHGGEGTVQTAVASGKPFLGIGLQLEQRWNVADCAEFGNAVGLSPQQARGERLRRALETLLHDPLLRTRAVDLRKRLSGIDGARNAADHIHTLIAPS</sequence>
<dbReference type="InterPro" id="IPR050426">
    <property type="entry name" value="Glycosyltransferase_28"/>
</dbReference>
<dbReference type="GO" id="GO:0016757">
    <property type="term" value="F:glycosyltransferase activity"/>
    <property type="evidence" value="ECO:0007669"/>
    <property type="project" value="UniProtKB-ARBA"/>
</dbReference>